<dbReference type="AlphaFoldDB" id="A0AAW6CK00"/>
<feature type="transmembrane region" description="Helical" evidence="1">
    <location>
        <begin position="7"/>
        <end position="28"/>
    </location>
</feature>
<evidence type="ECO:0000313" key="2">
    <source>
        <dbReference type="EMBL" id="MDB7933370.1"/>
    </source>
</evidence>
<keyword evidence="1" id="KW-0472">Membrane</keyword>
<accession>A0AAW6CK00</accession>
<protein>
    <recommendedName>
        <fullName evidence="4">5-bromo-4-chloroindolyl phosphate hydrolysis protein</fullName>
    </recommendedName>
</protein>
<reference evidence="2" key="1">
    <citation type="submission" date="2023-01" db="EMBL/GenBank/DDBJ databases">
        <title>Human gut microbiome strain richness.</title>
        <authorList>
            <person name="Chen-Liaw A."/>
        </authorList>
    </citation>
    <scope>NUCLEOTIDE SEQUENCE</scope>
    <source>
        <strain evidence="2">1001287st1_F4_1001285I_161205</strain>
    </source>
</reference>
<sequence>MISYIEYLNIPIALGLAIIGVFLIMQIVGEILEFKGKVVPEFIKIRKYFARKKQERQTMREMSATFHDVKTVLNSVESHYSEDNIAKRDAWMKWVNDRAVVYDQSIEVLKEEMDKNTEITMSLYIESKRSSIISFASYCVCPDNPVTREQFKRVFRLYAEYEEIIKDNDLQNGEVDIAIRIIREAYENHLRNGSFVEDVRGY</sequence>
<comment type="caution">
    <text evidence="2">The sequence shown here is derived from an EMBL/GenBank/DDBJ whole genome shotgun (WGS) entry which is preliminary data.</text>
</comment>
<keyword evidence="1" id="KW-1133">Transmembrane helix</keyword>
<gene>
    <name evidence="2" type="ORF">PNE06_09815</name>
</gene>
<dbReference type="RefSeq" id="WP_195384073.1">
    <property type="nucleotide sequence ID" value="NZ_JADMVZ010000012.1"/>
</dbReference>
<organism evidence="2 3">
    <name type="scientific">Flavonifractor plautii</name>
    <name type="common">Fusobacterium plautii</name>
    <dbReference type="NCBI Taxonomy" id="292800"/>
    <lineage>
        <taxon>Bacteria</taxon>
        <taxon>Bacillati</taxon>
        <taxon>Bacillota</taxon>
        <taxon>Clostridia</taxon>
        <taxon>Eubacteriales</taxon>
        <taxon>Oscillospiraceae</taxon>
        <taxon>Flavonifractor</taxon>
    </lineage>
</organism>
<evidence type="ECO:0000256" key="1">
    <source>
        <dbReference type="SAM" id="Phobius"/>
    </source>
</evidence>
<proteinExistence type="predicted"/>
<dbReference type="Proteomes" id="UP001211173">
    <property type="component" value="Unassembled WGS sequence"/>
</dbReference>
<name>A0AAW6CK00_FLAPL</name>
<evidence type="ECO:0008006" key="4">
    <source>
        <dbReference type="Google" id="ProtNLM"/>
    </source>
</evidence>
<keyword evidence="1" id="KW-0812">Transmembrane</keyword>
<evidence type="ECO:0000313" key="3">
    <source>
        <dbReference type="Proteomes" id="UP001211173"/>
    </source>
</evidence>
<dbReference type="EMBL" id="JAQLWV010000012">
    <property type="protein sequence ID" value="MDB7933370.1"/>
    <property type="molecule type" value="Genomic_DNA"/>
</dbReference>